<protein>
    <recommendedName>
        <fullName evidence="3">GFO/IDH/MocA-like oxidoreductase domain-containing protein</fullName>
    </recommendedName>
</protein>
<dbReference type="GO" id="GO:0005737">
    <property type="term" value="C:cytoplasm"/>
    <property type="evidence" value="ECO:0007669"/>
    <property type="project" value="TreeGrafter"/>
</dbReference>
<keyword evidence="5" id="KW-1185">Reference proteome</keyword>
<dbReference type="Proteomes" id="UP000326198">
    <property type="component" value="Unassembled WGS sequence"/>
</dbReference>
<dbReference type="Gene3D" id="3.30.360.10">
    <property type="entry name" value="Dihydrodipicolinate Reductase, domain 2"/>
    <property type="match status" value="1"/>
</dbReference>
<evidence type="ECO:0000259" key="3">
    <source>
        <dbReference type="Pfam" id="PF22725"/>
    </source>
</evidence>
<gene>
    <name evidence="4" type="ORF">BDV26DRAFT_284064</name>
</gene>
<comment type="similarity">
    <text evidence="1">Belongs to the Gfo/Idh/MocA family.</text>
</comment>
<keyword evidence="2" id="KW-0560">Oxidoreductase</keyword>
<accession>A0A5N7AY03</accession>
<dbReference type="SUPFAM" id="SSF55347">
    <property type="entry name" value="Glyceraldehyde-3-phosphate dehydrogenase-like, C-terminal domain"/>
    <property type="match status" value="1"/>
</dbReference>
<evidence type="ECO:0000313" key="5">
    <source>
        <dbReference type="Proteomes" id="UP000326198"/>
    </source>
</evidence>
<organism evidence="4 5">
    <name type="scientific">Aspergillus bertholletiae</name>
    <dbReference type="NCBI Taxonomy" id="1226010"/>
    <lineage>
        <taxon>Eukaryota</taxon>
        <taxon>Fungi</taxon>
        <taxon>Dikarya</taxon>
        <taxon>Ascomycota</taxon>
        <taxon>Pezizomycotina</taxon>
        <taxon>Eurotiomycetes</taxon>
        <taxon>Eurotiomycetidae</taxon>
        <taxon>Eurotiales</taxon>
        <taxon>Aspergillaceae</taxon>
        <taxon>Aspergillus</taxon>
        <taxon>Aspergillus subgen. Circumdati</taxon>
    </lineage>
</organism>
<dbReference type="PANTHER" id="PTHR42840:SF3">
    <property type="entry name" value="BINDING ROSSMANN FOLD OXIDOREDUCTASE, PUTATIVE (AFU_ORTHOLOGUE AFUA_2G10240)-RELATED"/>
    <property type="match status" value="1"/>
</dbReference>
<evidence type="ECO:0000256" key="2">
    <source>
        <dbReference type="ARBA" id="ARBA00023002"/>
    </source>
</evidence>
<name>A0A5N7AY03_9EURO</name>
<proteinExistence type="inferred from homology"/>
<dbReference type="InterPro" id="IPR055170">
    <property type="entry name" value="GFO_IDH_MocA-like_dom"/>
</dbReference>
<dbReference type="GO" id="GO:0016491">
    <property type="term" value="F:oxidoreductase activity"/>
    <property type="evidence" value="ECO:0007669"/>
    <property type="project" value="UniProtKB-KW"/>
</dbReference>
<feature type="domain" description="GFO/IDH/MocA-like oxidoreductase" evidence="3">
    <location>
        <begin position="86"/>
        <end position="201"/>
    </location>
</feature>
<sequence length="299" mass="32860">MALLLGSGVPARHHSVKIYATFEEMITEPGLEAVVMASATSFHVSNSLECLKRGIHVLLQSLVRQCEAHPDTKMMVGFTRRFDEEYKYARQMINTGRIGQPFDTSGFFLPYAKASGGIFVDSTIHDIDLTLCFFGEDIQPKALWATGVVAKHLELEEFHDADNAVGVVEFWGGMVAHYYHSRTAVNGYDNATEIFGTDGKLTVNPVPRLNRVDLLNASGIVNEATPGWVDRYKEAFVTEINDFTSAILDDTGLPMKLASAITSLKIGLALQESLVTGERIQFDQQGNRLPSPTSPKGTC</sequence>
<dbReference type="Pfam" id="PF22725">
    <property type="entry name" value="GFO_IDH_MocA_C3"/>
    <property type="match status" value="1"/>
</dbReference>
<evidence type="ECO:0000256" key="1">
    <source>
        <dbReference type="ARBA" id="ARBA00010928"/>
    </source>
</evidence>
<dbReference type="Gene3D" id="3.40.50.720">
    <property type="entry name" value="NAD(P)-binding Rossmann-like Domain"/>
    <property type="match status" value="1"/>
</dbReference>
<dbReference type="GO" id="GO:0006740">
    <property type="term" value="P:NADPH regeneration"/>
    <property type="evidence" value="ECO:0007669"/>
    <property type="project" value="TreeGrafter"/>
</dbReference>
<dbReference type="PANTHER" id="PTHR42840">
    <property type="entry name" value="NAD(P)-BINDING ROSSMANN-FOLD SUPERFAMILY PROTEIN-RELATED"/>
    <property type="match status" value="1"/>
</dbReference>
<dbReference type="OrthoDB" id="446809at2759"/>
<dbReference type="SUPFAM" id="SSF51735">
    <property type="entry name" value="NAD(P)-binding Rossmann-fold domains"/>
    <property type="match status" value="1"/>
</dbReference>
<evidence type="ECO:0000313" key="4">
    <source>
        <dbReference type="EMBL" id="KAE8374737.1"/>
    </source>
</evidence>
<reference evidence="4 5" key="1">
    <citation type="submission" date="2019-04" db="EMBL/GenBank/DDBJ databases">
        <title>Friends and foes A comparative genomics studyof 23 Aspergillus species from section Flavi.</title>
        <authorList>
            <consortium name="DOE Joint Genome Institute"/>
            <person name="Kjaerbolling I."/>
            <person name="Vesth T."/>
            <person name="Frisvad J.C."/>
            <person name="Nybo J.L."/>
            <person name="Theobald S."/>
            <person name="Kildgaard S."/>
            <person name="Isbrandt T."/>
            <person name="Kuo A."/>
            <person name="Sato A."/>
            <person name="Lyhne E.K."/>
            <person name="Kogle M.E."/>
            <person name="Wiebenga A."/>
            <person name="Kun R.S."/>
            <person name="Lubbers R.J."/>
            <person name="Makela M.R."/>
            <person name="Barry K."/>
            <person name="Chovatia M."/>
            <person name="Clum A."/>
            <person name="Daum C."/>
            <person name="Haridas S."/>
            <person name="He G."/>
            <person name="LaButti K."/>
            <person name="Lipzen A."/>
            <person name="Mondo S."/>
            <person name="Riley R."/>
            <person name="Salamov A."/>
            <person name="Simmons B.A."/>
            <person name="Magnuson J.K."/>
            <person name="Henrissat B."/>
            <person name="Mortensen U.H."/>
            <person name="Larsen T.O."/>
            <person name="Devries R.P."/>
            <person name="Grigoriev I.V."/>
            <person name="Machida M."/>
            <person name="Baker S.E."/>
            <person name="Andersen M.R."/>
        </authorList>
    </citation>
    <scope>NUCLEOTIDE SEQUENCE [LARGE SCALE GENOMIC DNA]</scope>
    <source>
        <strain evidence="4 5">IBT 29228</strain>
    </source>
</reference>
<dbReference type="AlphaFoldDB" id="A0A5N7AY03"/>
<dbReference type="EMBL" id="ML736277">
    <property type="protein sequence ID" value="KAE8374737.1"/>
    <property type="molecule type" value="Genomic_DNA"/>
</dbReference>
<dbReference type="InterPro" id="IPR036291">
    <property type="entry name" value="NAD(P)-bd_dom_sf"/>
</dbReference>